<evidence type="ECO:0000256" key="1">
    <source>
        <dbReference type="ARBA" id="ARBA00022553"/>
    </source>
</evidence>
<dbReference type="InterPro" id="IPR001789">
    <property type="entry name" value="Sig_transdc_resp-reg_receiver"/>
</dbReference>
<organism evidence="4 5">
    <name type="scientific">Candidatus Doudnabacteria bacterium RIFCSPHIGHO2_02_FULL_46_11</name>
    <dbReference type="NCBI Taxonomy" id="1817832"/>
    <lineage>
        <taxon>Bacteria</taxon>
        <taxon>Candidatus Doudnaibacteriota</taxon>
    </lineage>
</organism>
<keyword evidence="1 2" id="KW-0597">Phosphoprotein</keyword>
<dbReference type="SMART" id="SM00448">
    <property type="entry name" value="REC"/>
    <property type="match status" value="1"/>
</dbReference>
<dbReference type="EMBL" id="MFES01000001">
    <property type="protein sequence ID" value="OGE86664.1"/>
    <property type="molecule type" value="Genomic_DNA"/>
</dbReference>
<evidence type="ECO:0000313" key="4">
    <source>
        <dbReference type="EMBL" id="OGE86664.1"/>
    </source>
</evidence>
<gene>
    <name evidence="4" type="ORF">A3J48_01850</name>
</gene>
<dbReference type="Pfam" id="PF00072">
    <property type="entry name" value="Response_reg"/>
    <property type="match status" value="1"/>
</dbReference>
<accession>A0A1F5PA86</accession>
<feature type="modified residue" description="4-aspartylphosphate" evidence="2">
    <location>
        <position position="56"/>
    </location>
</feature>
<dbReference type="GO" id="GO:0000160">
    <property type="term" value="P:phosphorelay signal transduction system"/>
    <property type="evidence" value="ECO:0007669"/>
    <property type="project" value="InterPro"/>
</dbReference>
<dbReference type="PROSITE" id="PS50110">
    <property type="entry name" value="RESPONSE_REGULATORY"/>
    <property type="match status" value="1"/>
</dbReference>
<sequence>MDNKQKTILIVEDDRPLSRAMQLKLQHSGFKTEAAYDGAQALEIAEKVPVDLILLDLILPEKDGFRVLKELREKNIKVPIVVTTNLSQEEDAKKALSLGAKEYFIKSNTPINTIVDYVRKTV</sequence>
<dbReference type="Gene3D" id="3.40.50.2300">
    <property type="match status" value="1"/>
</dbReference>
<evidence type="ECO:0000256" key="2">
    <source>
        <dbReference type="PROSITE-ProRule" id="PRU00169"/>
    </source>
</evidence>
<evidence type="ECO:0000313" key="5">
    <source>
        <dbReference type="Proteomes" id="UP000176786"/>
    </source>
</evidence>
<dbReference type="InterPro" id="IPR011006">
    <property type="entry name" value="CheY-like_superfamily"/>
</dbReference>
<protein>
    <recommendedName>
        <fullName evidence="3">Response regulatory domain-containing protein</fullName>
    </recommendedName>
</protein>
<comment type="caution">
    <text evidence="4">The sequence shown here is derived from an EMBL/GenBank/DDBJ whole genome shotgun (WGS) entry which is preliminary data.</text>
</comment>
<dbReference type="SUPFAM" id="SSF52172">
    <property type="entry name" value="CheY-like"/>
    <property type="match status" value="1"/>
</dbReference>
<dbReference type="PANTHER" id="PTHR44591">
    <property type="entry name" value="STRESS RESPONSE REGULATOR PROTEIN 1"/>
    <property type="match status" value="1"/>
</dbReference>
<dbReference type="AlphaFoldDB" id="A0A1F5PA86"/>
<feature type="domain" description="Response regulatory" evidence="3">
    <location>
        <begin position="7"/>
        <end position="121"/>
    </location>
</feature>
<evidence type="ECO:0000259" key="3">
    <source>
        <dbReference type="PROSITE" id="PS50110"/>
    </source>
</evidence>
<reference evidence="4 5" key="1">
    <citation type="journal article" date="2016" name="Nat. Commun.">
        <title>Thousands of microbial genomes shed light on interconnected biogeochemical processes in an aquifer system.</title>
        <authorList>
            <person name="Anantharaman K."/>
            <person name="Brown C.T."/>
            <person name="Hug L.A."/>
            <person name="Sharon I."/>
            <person name="Castelle C.J."/>
            <person name="Probst A.J."/>
            <person name="Thomas B.C."/>
            <person name="Singh A."/>
            <person name="Wilkins M.J."/>
            <person name="Karaoz U."/>
            <person name="Brodie E.L."/>
            <person name="Williams K.H."/>
            <person name="Hubbard S.S."/>
            <person name="Banfield J.F."/>
        </authorList>
    </citation>
    <scope>NUCLEOTIDE SEQUENCE [LARGE SCALE GENOMIC DNA]</scope>
</reference>
<name>A0A1F5PA86_9BACT</name>
<dbReference type="PANTHER" id="PTHR44591:SF3">
    <property type="entry name" value="RESPONSE REGULATORY DOMAIN-CONTAINING PROTEIN"/>
    <property type="match status" value="1"/>
</dbReference>
<proteinExistence type="predicted"/>
<dbReference type="STRING" id="1817832.A3J48_01850"/>
<dbReference type="Proteomes" id="UP000176786">
    <property type="component" value="Unassembled WGS sequence"/>
</dbReference>
<dbReference type="InterPro" id="IPR050595">
    <property type="entry name" value="Bact_response_regulator"/>
</dbReference>